<protein>
    <recommendedName>
        <fullName evidence="4">DUF1118 domain-containing protein</fullName>
    </recommendedName>
</protein>
<keyword evidence="3" id="KW-1185">Reference proteome</keyword>
<proteinExistence type="predicted"/>
<dbReference type="InterPro" id="IPR009500">
    <property type="entry name" value="DUF1118"/>
</dbReference>
<comment type="caution">
    <text evidence="2">The sequence shown here is derived from an EMBL/GenBank/DDBJ whole genome shotgun (WGS) entry which is preliminary data.</text>
</comment>
<evidence type="ECO:0000256" key="1">
    <source>
        <dbReference type="SAM" id="Phobius"/>
    </source>
</evidence>
<dbReference type="EMBL" id="BFEA01000056">
    <property type="protein sequence ID" value="GBG64954.1"/>
    <property type="molecule type" value="Genomic_DNA"/>
</dbReference>
<feature type="transmembrane region" description="Helical" evidence="1">
    <location>
        <begin position="185"/>
        <end position="208"/>
    </location>
</feature>
<dbReference type="AlphaFoldDB" id="A0A388K4H5"/>
<gene>
    <name evidence="2" type="ORF">CBR_g48703</name>
</gene>
<sequence>MSASVAAVARAATAISGIAAADRSSVGFAESNALHGQRLSTSLPSLSPCGKPRRSVIVAMAPKKKVNSYDDSWNKQWFGAGIFLEDIEENNVNIFSKLEKLKVLSTVEKAGLLSKAESAGFSLSKIEQMGLLSKAEELGLLSLAESLATTSPATIASYALPLFVASILSLVLIPDDTTLQVVVQYVLAGAFGLGCVAALGGSFVLGSIQDAED</sequence>
<keyword evidence="1" id="KW-0472">Membrane</keyword>
<dbReference type="Gramene" id="GBG64954">
    <property type="protein sequence ID" value="GBG64954"/>
    <property type="gene ID" value="CBR_g48703"/>
</dbReference>
<name>A0A388K4H5_CHABU</name>
<evidence type="ECO:0008006" key="4">
    <source>
        <dbReference type="Google" id="ProtNLM"/>
    </source>
</evidence>
<keyword evidence="1" id="KW-0812">Transmembrane</keyword>
<evidence type="ECO:0000313" key="3">
    <source>
        <dbReference type="Proteomes" id="UP000265515"/>
    </source>
</evidence>
<keyword evidence="1" id="KW-1133">Transmembrane helix</keyword>
<organism evidence="2 3">
    <name type="scientific">Chara braunii</name>
    <name type="common">Braun's stonewort</name>
    <dbReference type="NCBI Taxonomy" id="69332"/>
    <lineage>
        <taxon>Eukaryota</taxon>
        <taxon>Viridiplantae</taxon>
        <taxon>Streptophyta</taxon>
        <taxon>Charophyceae</taxon>
        <taxon>Charales</taxon>
        <taxon>Characeae</taxon>
        <taxon>Chara</taxon>
    </lineage>
</organism>
<accession>A0A388K4H5</accession>
<feature type="transmembrane region" description="Helical" evidence="1">
    <location>
        <begin position="155"/>
        <end position="173"/>
    </location>
</feature>
<dbReference type="OMA" id="SHPRIQF"/>
<dbReference type="OrthoDB" id="444029at2759"/>
<evidence type="ECO:0000313" key="2">
    <source>
        <dbReference type="EMBL" id="GBG64954.1"/>
    </source>
</evidence>
<dbReference type="Pfam" id="PF06549">
    <property type="entry name" value="DUF1118"/>
    <property type="match status" value="1"/>
</dbReference>
<reference evidence="2 3" key="1">
    <citation type="journal article" date="2018" name="Cell">
        <title>The Chara Genome: Secondary Complexity and Implications for Plant Terrestrialization.</title>
        <authorList>
            <person name="Nishiyama T."/>
            <person name="Sakayama H."/>
            <person name="Vries J.D."/>
            <person name="Buschmann H."/>
            <person name="Saint-Marcoux D."/>
            <person name="Ullrich K.K."/>
            <person name="Haas F.B."/>
            <person name="Vanderstraeten L."/>
            <person name="Becker D."/>
            <person name="Lang D."/>
            <person name="Vosolsobe S."/>
            <person name="Rombauts S."/>
            <person name="Wilhelmsson P.K.I."/>
            <person name="Janitza P."/>
            <person name="Kern R."/>
            <person name="Heyl A."/>
            <person name="Rumpler F."/>
            <person name="Villalobos L.I.A.C."/>
            <person name="Clay J.M."/>
            <person name="Skokan R."/>
            <person name="Toyoda A."/>
            <person name="Suzuki Y."/>
            <person name="Kagoshima H."/>
            <person name="Schijlen E."/>
            <person name="Tajeshwar N."/>
            <person name="Catarino B."/>
            <person name="Hetherington A.J."/>
            <person name="Saltykova A."/>
            <person name="Bonnot C."/>
            <person name="Breuninger H."/>
            <person name="Symeonidi A."/>
            <person name="Radhakrishnan G.V."/>
            <person name="Van Nieuwerburgh F."/>
            <person name="Deforce D."/>
            <person name="Chang C."/>
            <person name="Karol K.G."/>
            <person name="Hedrich R."/>
            <person name="Ulvskov P."/>
            <person name="Glockner G."/>
            <person name="Delwiche C.F."/>
            <person name="Petrasek J."/>
            <person name="Van de Peer Y."/>
            <person name="Friml J."/>
            <person name="Beilby M."/>
            <person name="Dolan L."/>
            <person name="Kohara Y."/>
            <person name="Sugano S."/>
            <person name="Fujiyama A."/>
            <person name="Delaux P.-M."/>
            <person name="Quint M."/>
            <person name="TheiBen G."/>
            <person name="Hagemann M."/>
            <person name="Harholt J."/>
            <person name="Dunand C."/>
            <person name="Zachgo S."/>
            <person name="Langdale J."/>
            <person name="Maumus F."/>
            <person name="Straeten D.V.D."/>
            <person name="Gould S.B."/>
            <person name="Rensing S.A."/>
        </authorList>
    </citation>
    <scope>NUCLEOTIDE SEQUENCE [LARGE SCALE GENOMIC DNA]</scope>
    <source>
        <strain evidence="2 3">S276</strain>
    </source>
</reference>
<dbReference type="Proteomes" id="UP000265515">
    <property type="component" value="Unassembled WGS sequence"/>
</dbReference>